<dbReference type="Gene3D" id="3.40.50.150">
    <property type="entry name" value="Vaccinia Virus protein VP39"/>
    <property type="match status" value="1"/>
</dbReference>
<dbReference type="EMBL" id="CP089984">
    <property type="protein sequence ID" value="WXB11783.1"/>
    <property type="molecule type" value="Genomic_DNA"/>
</dbReference>
<dbReference type="CDD" id="cd02440">
    <property type="entry name" value="AdoMet_MTases"/>
    <property type="match status" value="1"/>
</dbReference>
<accession>A0ABZ2LLH6</accession>
<dbReference type="PANTHER" id="PTHR11006:SF4">
    <property type="entry name" value="PROTEIN ARGININE N-METHYLTRANSFERASE 7"/>
    <property type="match status" value="1"/>
</dbReference>
<dbReference type="PROSITE" id="PS51678">
    <property type="entry name" value="SAM_MT_PRMT"/>
    <property type="match status" value="1"/>
</dbReference>
<dbReference type="InterPro" id="IPR055135">
    <property type="entry name" value="PRMT_dom"/>
</dbReference>
<keyword evidence="5" id="KW-0689">Ribosomal protein</keyword>
<dbReference type="RefSeq" id="WP_394821403.1">
    <property type="nucleotide sequence ID" value="NZ_CP089984.1"/>
</dbReference>
<gene>
    <name evidence="5" type="ORF">LZC94_28480</name>
</gene>
<feature type="domain" description="Protein arginine N-methyltransferase" evidence="4">
    <location>
        <begin position="209"/>
        <end position="328"/>
    </location>
</feature>
<dbReference type="InterPro" id="IPR025799">
    <property type="entry name" value="Arg_MeTrfase"/>
</dbReference>
<protein>
    <submittedName>
        <fullName evidence="5">50S ribosomal protein L11 methyltransferase</fullName>
    </submittedName>
</protein>
<proteinExistence type="predicted"/>
<name>A0ABZ2LLH6_9BACT</name>
<evidence type="ECO:0000256" key="3">
    <source>
        <dbReference type="ARBA" id="ARBA00022691"/>
    </source>
</evidence>
<dbReference type="Gene3D" id="2.70.160.11">
    <property type="entry name" value="Hnrnp arginine n-methyltransferase1"/>
    <property type="match status" value="1"/>
</dbReference>
<keyword evidence="5" id="KW-0687">Ribonucleoprotein</keyword>
<evidence type="ECO:0000313" key="5">
    <source>
        <dbReference type="EMBL" id="WXB11783.1"/>
    </source>
</evidence>
<keyword evidence="1 5" id="KW-0489">Methyltransferase</keyword>
<dbReference type="Pfam" id="PF06325">
    <property type="entry name" value="PrmA"/>
    <property type="match status" value="1"/>
</dbReference>
<evidence type="ECO:0000313" key="6">
    <source>
        <dbReference type="Proteomes" id="UP001370348"/>
    </source>
</evidence>
<keyword evidence="2" id="KW-0808">Transferase</keyword>
<dbReference type="GO" id="GO:0032259">
    <property type="term" value="P:methylation"/>
    <property type="evidence" value="ECO:0007669"/>
    <property type="project" value="UniProtKB-KW"/>
</dbReference>
<reference evidence="5 6" key="1">
    <citation type="submission" date="2021-12" db="EMBL/GenBank/DDBJ databases">
        <title>Discovery of the Pendulisporaceae a myxobacterial family with distinct sporulation behavior and unique specialized metabolism.</title>
        <authorList>
            <person name="Garcia R."/>
            <person name="Popoff A."/>
            <person name="Bader C.D."/>
            <person name="Loehr J."/>
            <person name="Walesch S."/>
            <person name="Walt C."/>
            <person name="Boldt J."/>
            <person name="Bunk B."/>
            <person name="Haeckl F.J.F.P.J."/>
            <person name="Gunesch A.P."/>
            <person name="Birkelbach J."/>
            <person name="Nuebel U."/>
            <person name="Pietschmann T."/>
            <person name="Bach T."/>
            <person name="Mueller R."/>
        </authorList>
    </citation>
    <scope>NUCLEOTIDE SEQUENCE [LARGE SCALE GENOMIC DNA]</scope>
    <source>
        <strain evidence="5 6">MSr11954</strain>
    </source>
</reference>
<sequence>MDSEQSSAFLALLRTQVDALKETFSAVDTLLDAGTVSESAVHQASLKSIPRWHFAMVNDHARNDAFAAAFKQLVRRGMHVLDIGTGTGLLAMLAVKAGARRVTTCEANPLMADIAKRIIAANGMASTITVVSKKSTDLRMGSDLPEPVDLIVSEIVDCGLVGEGLLPTLRHAREHLLKPGGILVPRRARLIGALVESPAVMRLNNVEYAAGFDVRWLNIVATRGHFPVRLGTWPYRFLSDPVVLASFDLVHGGLTDGEVEVTVPITASGQAHMVAAWFELDLCPGVVLSNRLEDTESHWMQACIPFPAPVAVRENHDTRLAVQWRRERLSVHTSPEPHLTEDVHEPYAPTL</sequence>
<dbReference type="Pfam" id="PF22528">
    <property type="entry name" value="PRMT_C"/>
    <property type="match status" value="1"/>
</dbReference>
<dbReference type="GO" id="GO:0005840">
    <property type="term" value="C:ribosome"/>
    <property type="evidence" value="ECO:0007669"/>
    <property type="project" value="UniProtKB-KW"/>
</dbReference>
<dbReference type="PANTHER" id="PTHR11006">
    <property type="entry name" value="PROTEIN ARGININE N-METHYLTRANSFERASE"/>
    <property type="match status" value="1"/>
</dbReference>
<evidence type="ECO:0000256" key="1">
    <source>
        <dbReference type="ARBA" id="ARBA00022603"/>
    </source>
</evidence>
<dbReference type="SUPFAM" id="SSF53335">
    <property type="entry name" value="S-adenosyl-L-methionine-dependent methyltransferases"/>
    <property type="match status" value="1"/>
</dbReference>
<dbReference type="InterPro" id="IPR029063">
    <property type="entry name" value="SAM-dependent_MTases_sf"/>
</dbReference>
<dbReference type="GO" id="GO:0008168">
    <property type="term" value="F:methyltransferase activity"/>
    <property type="evidence" value="ECO:0007669"/>
    <property type="project" value="UniProtKB-KW"/>
</dbReference>
<evidence type="ECO:0000256" key="2">
    <source>
        <dbReference type="ARBA" id="ARBA00022679"/>
    </source>
</evidence>
<dbReference type="Proteomes" id="UP001370348">
    <property type="component" value="Chromosome"/>
</dbReference>
<organism evidence="5 6">
    <name type="scientific">Pendulispora albinea</name>
    <dbReference type="NCBI Taxonomy" id="2741071"/>
    <lineage>
        <taxon>Bacteria</taxon>
        <taxon>Pseudomonadati</taxon>
        <taxon>Myxococcota</taxon>
        <taxon>Myxococcia</taxon>
        <taxon>Myxococcales</taxon>
        <taxon>Sorangiineae</taxon>
        <taxon>Pendulisporaceae</taxon>
        <taxon>Pendulispora</taxon>
    </lineage>
</organism>
<keyword evidence="6" id="KW-1185">Reference proteome</keyword>
<evidence type="ECO:0000259" key="4">
    <source>
        <dbReference type="Pfam" id="PF22528"/>
    </source>
</evidence>
<keyword evidence="3" id="KW-0949">S-adenosyl-L-methionine</keyword>